<feature type="region of interest" description="Disordered" evidence="1">
    <location>
        <begin position="756"/>
        <end position="790"/>
    </location>
</feature>
<feature type="region of interest" description="Disordered" evidence="1">
    <location>
        <begin position="38"/>
        <end position="72"/>
    </location>
</feature>
<protein>
    <submittedName>
        <fullName evidence="2">Uncharacterized protein</fullName>
    </submittedName>
</protein>
<dbReference type="PANTHER" id="PTHR34935:SF3">
    <property type="entry name" value="PROTEIN TIC110, CHLOROPLASTIC"/>
    <property type="match status" value="1"/>
</dbReference>
<dbReference type="Proteomes" id="UP000316621">
    <property type="component" value="Chromosome 9"/>
</dbReference>
<gene>
    <name evidence="2" type="ORF">C5167_002383</name>
</gene>
<dbReference type="EMBL" id="CM010723">
    <property type="protein sequence ID" value="RZC78202.1"/>
    <property type="molecule type" value="Genomic_DNA"/>
</dbReference>
<dbReference type="STRING" id="3469.A0A4Y7L0M5"/>
<dbReference type="GO" id="GO:0061927">
    <property type="term" value="C:TOC-TIC supercomplex I"/>
    <property type="evidence" value="ECO:0007669"/>
    <property type="project" value="TreeGrafter"/>
</dbReference>
<keyword evidence="3" id="KW-1185">Reference proteome</keyword>
<name>A0A4Y7L0M5_PAPSO</name>
<feature type="compositionally biased region" description="Acidic residues" evidence="1">
    <location>
        <begin position="756"/>
        <end position="784"/>
    </location>
</feature>
<proteinExistence type="predicted"/>
<dbReference type="GO" id="GO:0045037">
    <property type="term" value="P:protein import into chloroplast stroma"/>
    <property type="evidence" value="ECO:0007669"/>
    <property type="project" value="TreeGrafter"/>
</dbReference>
<dbReference type="AlphaFoldDB" id="A0A4Y7L0M5"/>
<accession>A0A4Y7L0M5</accession>
<evidence type="ECO:0000256" key="1">
    <source>
        <dbReference type="SAM" id="MobiDB-lite"/>
    </source>
</evidence>
<reference evidence="2 3" key="1">
    <citation type="journal article" date="2018" name="Science">
        <title>The opium poppy genome and morphinan production.</title>
        <authorList>
            <person name="Guo L."/>
            <person name="Winzer T."/>
            <person name="Yang X."/>
            <person name="Li Y."/>
            <person name="Ning Z."/>
            <person name="He Z."/>
            <person name="Teodor R."/>
            <person name="Lu Y."/>
            <person name="Bowser T.A."/>
            <person name="Graham I.A."/>
            <person name="Ye K."/>
        </authorList>
    </citation>
    <scope>NUCLEOTIDE SEQUENCE [LARGE SCALE GENOMIC DNA]</scope>
    <source>
        <strain evidence="3">cv. HN1</strain>
        <tissue evidence="2">Leaves</tissue>
    </source>
</reference>
<evidence type="ECO:0000313" key="3">
    <source>
        <dbReference type="Proteomes" id="UP000316621"/>
    </source>
</evidence>
<feature type="region of interest" description="Disordered" evidence="1">
    <location>
        <begin position="1"/>
        <end position="23"/>
    </location>
</feature>
<feature type="compositionally biased region" description="Polar residues" evidence="1">
    <location>
        <begin position="58"/>
        <end position="67"/>
    </location>
</feature>
<dbReference type="InterPro" id="IPR031610">
    <property type="entry name" value="TIC110"/>
</dbReference>
<dbReference type="Gramene" id="RZC78202">
    <property type="protein sequence ID" value="RZC78202"/>
    <property type="gene ID" value="C5167_002383"/>
</dbReference>
<dbReference type="PANTHER" id="PTHR34935">
    <property type="entry name" value="PROTEIN TIC110, CHLOROPLASTIC"/>
    <property type="match status" value="1"/>
</dbReference>
<organism evidence="2 3">
    <name type="scientific">Papaver somniferum</name>
    <name type="common">Opium poppy</name>
    <dbReference type="NCBI Taxonomy" id="3469"/>
    <lineage>
        <taxon>Eukaryota</taxon>
        <taxon>Viridiplantae</taxon>
        <taxon>Streptophyta</taxon>
        <taxon>Embryophyta</taxon>
        <taxon>Tracheophyta</taxon>
        <taxon>Spermatophyta</taxon>
        <taxon>Magnoliopsida</taxon>
        <taxon>Ranunculales</taxon>
        <taxon>Papaveraceae</taxon>
        <taxon>Papaveroideae</taxon>
        <taxon>Papaver</taxon>
    </lineage>
</organism>
<evidence type="ECO:0000313" key="2">
    <source>
        <dbReference type="EMBL" id="RZC78202.1"/>
    </source>
</evidence>
<dbReference type="Pfam" id="PF16940">
    <property type="entry name" value="Tic110"/>
    <property type="match status" value="2"/>
</dbReference>
<feature type="compositionally biased region" description="Polar residues" evidence="1">
    <location>
        <begin position="8"/>
        <end position="22"/>
    </location>
</feature>
<sequence>MFFRRKPSQTFCSKSSHVSPTKRSIIDKENQKINSTAKVFDGDAKTSQNSKAKDVAGASTSGVSSHKTFPKINPRRLIQESAERLYSSQLKSIDRDVDKDQLIGLRESQLQYLLSDELAAYMFREHTRKLVEENISSALDVIESRTGPIMGATQVVQELEKIIAFDNKLTLLSNHPEPARFALGVGPVSLLGGDYEGDKRINDLKLVYKSYVAESYSSGIIEKSKRVSMNHLKNIFGLGKLEAESIELEVTSGLYRLRLAEAVASGALDAADSKAAFLVNLCQQLNFNPDKAVEVHTEMYRDKLQQSLADGELNEADVAALSRLRVLLCVPQKPQRKHMLISVAVCLKRANFYSFFQVVKEAISAGVGGDDPDVKDNVRKLAHGLRLTNEAASGASTSRPFGNWRIANAQRSYSSKLKSIVRDVDKEELIKLRKAQLQYRLSDENFITVVAYLVYCGTTLSATINVDKEELIKLRKAQLQYRLSDELAADMFRVHTRKLVEENISVALDAIKSRAGPVMGATLVVEELEKILAFNNKPTLLSNHTEAARFALGVGPVSLLGGDYESDRKRNDLKLVYGSYVAESYLNGLMKESQLMSLNHLKNIFGLSKTEADSIKLEVTTEFYHLTLFQAVASGALDAADSKAAFLQNLREDLYFNPDKATEVHKEIYRQKLQQSVADGELEEAHVAALLRLRVLLCIPQKTVEEAHAEICGSLFKKVAKEASSASVDGDDLEDSVFDIDIAGGGVEDYMDDGIEEEEDHGYPDDSSDNDDGDDTSDDDSNDEDYSHGGDTEFPLVLHVDVGKGQVFEIRCPFCYQLKVNVNPFAKVDGIFPIDYGDILVRCCNKFGVEFHFRDGGCSRSVVDRRDRRIHFDVKYRLNTLNAFSMTCPLCETVHRPQTLHDELVTVKVSCCRASFTLTDTDQLQTSDSAR</sequence>